<feature type="chain" id="PRO_5011794461" evidence="1">
    <location>
        <begin position="27"/>
        <end position="141"/>
    </location>
</feature>
<dbReference type="Pfam" id="PF03724">
    <property type="entry name" value="META"/>
    <property type="match status" value="1"/>
</dbReference>
<dbReference type="InterPro" id="IPR005184">
    <property type="entry name" value="DUF306_Meta_HslJ"/>
</dbReference>
<dbReference type="OrthoDB" id="880459at2"/>
<dbReference type="Gene3D" id="2.40.128.270">
    <property type="match status" value="1"/>
</dbReference>
<dbReference type="RefSeq" id="WP_091312434.1">
    <property type="nucleotide sequence ID" value="NZ_CBCSJU010000004.1"/>
</dbReference>
<protein>
    <submittedName>
        <fullName evidence="3">Heat shock protein HslJ</fullName>
    </submittedName>
</protein>
<evidence type="ECO:0000313" key="3">
    <source>
        <dbReference type="EMBL" id="SEI94141.1"/>
    </source>
</evidence>
<evidence type="ECO:0000313" key="4">
    <source>
        <dbReference type="Proteomes" id="UP000199702"/>
    </source>
</evidence>
<organism evidence="3 4">
    <name type="scientific">Flavobacterium terrigena</name>
    <dbReference type="NCBI Taxonomy" id="402734"/>
    <lineage>
        <taxon>Bacteria</taxon>
        <taxon>Pseudomonadati</taxon>
        <taxon>Bacteroidota</taxon>
        <taxon>Flavobacteriia</taxon>
        <taxon>Flavobacteriales</taxon>
        <taxon>Flavobacteriaceae</taxon>
        <taxon>Flavobacterium</taxon>
    </lineage>
</organism>
<dbReference type="PANTHER" id="PTHR35535:SF1">
    <property type="entry name" value="HEAT SHOCK PROTEIN HSLJ"/>
    <property type="match status" value="1"/>
</dbReference>
<dbReference type="InterPro" id="IPR038670">
    <property type="entry name" value="HslJ-like_sf"/>
</dbReference>
<dbReference type="AlphaFoldDB" id="A0A1H6UPF4"/>
<dbReference type="InterPro" id="IPR053147">
    <property type="entry name" value="Hsp_HslJ-like"/>
</dbReference>
<keyword evidence="4" id="KW-1185">Reference proteome</keyword>
<reference evidence="4" key="1">
    <citation type="submission" date="2016-10" db="EMBL/GenBank/DDBJ databases">
        <authorList>
            <person name="Varghese N."/>
            <person name="Submissions S."/>
        </authorList>
    </citation>
    <scope>NUCLEOTIDE SEQUENCE [LARGE SCALE GENOMIC DNA]</scope>
    <source>
        <strain evidence="4">DSM 17934</strain>
    </source>
</reference>
<evidence type="ECO:0000259" key="2">
    <source>
        <dbReference type="Pfam" id="PF03724"/>
    </source>
</evidence>
<keyword evidence="3" id="KW-0346">Stress response</keyword>
<evidence type="ECO:0000256" key="1">
    <source>
        <dbReference type="SAM" id="SignalP"/>
    </source>
</evidence>
<dbReference type="EMBL" id="FNYA01000004">
    <property type="protein sequence ID" value="SEI94141.1"/>
    <property type="molecule type" value="Genomic_DNA"/>
</dbReference>
<accession>A0A1H6UPF4</accession>
<dbReference type="PANTHER" id="PTHR35535">
    <property type="entry name" value="HEAT SHOCK PROTEIN HSLJ"/>
    <property type="match status" value="1"/>
</dbReference>
<sequence length="141" mass="16078">MKKHTQLFICLLTLILSGCTTLKSTAVLSNETWELEYITGPRITFEGLFPENKPQITFNTTSKEVSGTTGCNGFATKYTSEGQKIKFDENFPTTMRYCEGGGEQVFLKMIKEVNNYYIDNEGKLFLNKDDVPMMRFKKIAK</sequence>
<feature type="signal peptide" evidence="1">
    <location>
        <begin position="1"/>
        <end position="26"/>
    </location>
</feature>
<feature type="domain" description="DUF306" evidence="2">
    <location>
        <begin position="26"/>
        <end position="137"/>
    </location>
</feature>
<proteinExistence type="predicted"/>
<gene>
    <name evidence="3" type="ORF">SAMN05660918_1989</name>
</gene>
<keyword evidence="1" id="KW-0732">Signal</keyword>
<name>A0A1H6UPF4_9FLAO</name>
<dbReference type="PROSITE" id="PS51257">
    <property type="entry name" value="PROKAR_LIPOPROTEIN"/>
    <property type="match status" value="1"/>
</dbReference>
<dbReference type="Proteomes" id="UP000199702">
    <property type="component" value="Unassembled WGS sequence"/>
</dbReference>
<dbReference type="STRING" id="402734.SAMN05660918_1989"/>